<dbReference type="PROSITE" id="PS50937">
    <property type="entry name" value="HTH_MERR_2"/>
    <property type="match status" value="1"/>
</dbReference>
<proteinExistence type="predicted"/>
<dbReference type="InterPro" id="IPR047057">
    <property type="entry name" value="MerR_fam"/>
</dbReference>
<dbReference type="GO" id="GO:0003700">
    <property type="term" value="F:DNA-binding transcription factor activity"/>
    <property type="evidence" value="ECO:0007669"/>
    <property type="project" value="InterPro"/>
</dbReference>
<dbReference type="STRING" id="47312.SAMN04489765_2464"/>
<accession>A0A1H1F1L9</accession>
<dbReference type="Proteomes" id="UP000183053">
    <property type="component" value="Unassembled WGS sequence"/>
</dbReference>
<evidence type="ECO:0000256" key="1">
    <source>
        <dbReference type="ARBA" id="ARBA00023125"/>
    </source>
</evidence>
<dbReference type="InterPro" id="IPR000551">
    <property type="entry name" value="MerR-type_HTH_dom"/>
</dbReference>
<dbReference type="Gene3D" id="1.10.1660.10">
    <property type="match status" value="1"/>
</dbReference>
<organism evidence="3 4">
    <name type="scientific">Tsukamurella pulmonis</name>
    <dbReference type="NCBI Taxonomy" id="47312"/>
    <lineage>
        <taxon>Bacteria</taxon>
        <taxon>Bacillati</taxon>
        <taxon>Actinomycetota</taxon>
        <taxon>Actinomycetes</taxon>
        <taxon>Mycobacteriales</taxon>
        <taxon>Tsukamurellaceae</taxon>
        <taxon>Tsukamurella</taxon>
    </lineage>
</organism>
<dbReference type="EMBL" id="FNLF01000002">
    <property type="protein sequence ID" value="SDQ94798.1"/>
    <property type="molecule type" value="Genomic_DNA"/>
</dbReference>
<name>A0A1H1F1L9_9ACTN</name>
<dbReference type="AlphaFoldDB" id="A0A1H1F1L9"/>
<dbReference type="PANTHER" id="PTHR30204">
    <property type="entry name" value="REDOX-CYCLING DRUG-SENSING TRANSCRIPTIONAL ACTIVATOR SOXR"/>
    <property type="match status" value="1"/>
</dbReference>
<protein>
    <submittedName>
        <fullName evidence="3">DNA-binding transcriptional regulator, MerR family</fullName>
    </submittedName>
</protein>
<dbReference type="Pfam" id="PF13411">
    <property type="entry name" value="MerR_1"/>
    <property type="match status" value="1"/>
</dbReference>
<feature type="domain" description="HTH merR-type" evidence="2">
    <location>
        <begin position="15"/>
        <end position="80"/>
    </location>
</feature>
<dbReference type="PRINTS" id="PR00040">
    <property type="entry name" value="HTHMERR"/>
</dbReference>
<evidence type="ECO:0000259" key="2">
    <source>
        <dbReference type="PROSITE" id="PS50937"/>
    </source>
</evidence>
<dbReference type="SUPFAM" id="SSF46955">
    <property type="entry name" value="Putative DNA-binding domain"/>
    <property type="match status" value="1"/>
</dbReference>
<evidence type="ECO:0000313" key="4">
    <source>
        <dbReference type="Proteomes" id="UP000183053"/>
    </source>
</evidence>
<dbReference type="PANTHER" id="PTHR30204:SF93">
    <property type="entry name" value="HTH MERR-TYPE DOMAIN-CONTAINING PROTEIN"/>
    <property type="match status" value="1"/>
</dbReference>
<dbReference type="SMART" id="SM00422">
    <property type="entry name" value="HTH_MERR"/>
    <property type="match status" value="1"/>
</dbReference>
<dbReference type="InterPro" id="IPR009061">
    <property type="entry name" value="DNA-bd_dom_put_sf"/>
</dbReference>
<gene>
    <name evidence="3" type="ORF">SAMN04489765_2464</name>
</gene>
<sequence>MRVATGVKVKGEMLIGQLSELTGASARSLRYYEEKGLLASARTHAGYRVYGAAAPAQVRRIRGLLDAGFDTEAIRVILPCARDERTVELCPTVEATMRAALSRIDADLDELARRRAAVSALLE</sequence>
<keyword evidence="1 3" id="KW-0238">DNA-binding</keyword>
<reference evidence="4" key="1">
    <citation type="submission" date="2016-10" db="EMBL/GenBank/DDBJ databases">
        <authorList>
            <person name="Varghese N."/>
            <person name="Submissions S."/>
        </authorList>
    </citation>
    <scope>NUCLEOTIDE SEQUENCE [LARGE SCALE GENOMIC DNA]</scope>
    <source>
        <strain evidence="4">DSM 44142</strain>
    </source>
</reference>
<dbReference type="RefSeq" id="WP_197467285.1">
    <property type="nucleotide sequence ID" value="NZ_FNLF01000002.1"/>
</dbReference>
<dbReference type="GO" id="GO:0003677">
    <property type="term" value="F:DNA binding"/>
    <property type="evidence" value="ECO:0007669"/>
    <property type="project" value="UniProtKB-KW"/>
</dbReference>
<evidence type="ECO:0000313" key="3">
    <source>
        <dbReference type="EMBL" id="SDQ94798.1"/>
    </source>
</evidence>
<keyword evidence="4" id="KW-1185">Reference proteome</keyword>